<dbReference type="HAMAP" id="MF_00412">
    <property type="entry name" value="ProA"/>
    <property type="match status" value="1"/>
</dbReference>
<comment type="function">
    <text evidence="7">Catalyzes the NADPH-dependent reduction of L-glutamate 5-phosphate into L-glutamate 5-semialdehyde and phosphate. The product spontaneously undergoes cyclization to form 1-pyrroline-5-carboxylate.</text>
</comment>
<evidence type="ECO:0000256" key="1">
    <source>
        <dbReference type="ARBA" id="ARBA00004985"/>
    </source>
</evidence>
<keyword evidence="3 7" id="KW-0641">Proline biosynthesis</keyword>
<dbReference type="Gene3D" id="3.40.605.10">
    <property type="entry name" value="Aldehyde Dehydrogenase, Chain A, domain 1"/>
    <property type="match status" value="1"/>
</dbReference>
<evidence type="ECO:0000256" key="7">
    <source>
        <dbReference type="HAMAP-Rule" id="MF_00412"/>
    </source>
</evidence>
<evidence type="ECO:0000256" key="5">
    <source>
        <dbReference type="ARBA" id="ARBA00023002"/>
    </source>
</evidence>
<dbReference type="FunFam" id="3.40.309.10:FF:000006">
    <property type="entry name" value="Gamma-glutamyl phosphate reductase"/>
    <property type="match status" value="1"/>
</dbReference>
<dbReference type="UniPathway" id="UPA00098">
    <property type="reaction ID" value="UER00360"/>
</dbReference>
<dbReference type="PROSITE" id="PS01223">
    <property type="entry name" value="PROA"/>
    <property type="match status" value="1"/>
</dbReference>
<organism evidence="9 10">
    <name type="scientific">Microbacterium oleivorans</name>
    <dbReference type="NCBI Taxonomy" id="273677"/>
    <lineage>
        <taxon>Bacteria</taxon>
        <taxon>Bacillati</taxon>
        <taxon>Actinomycetota</taxon>
        <taxon>Actinomycetes</taxon>
        <taxon>Micrococcales</taxon>
        <taxon>Microbacteriaceae</taxon>
        <taxon>Microbacterium</taxon>
    </lineage>
</organism>
<evidence type="ECO:0000259" key="8">
    <source>
        <dbReference type="Pfam" id="PF00171"/>
    </source>
</evidence>
<evidence type="ECO:0000256" key="6">
    <source>
        <dbReference type="ARBA" id="ARBA00049024"/>
    </source>
</evidence>
<dbReference type="PANTHER" id="PTHR11063:SF8">
    <property type="entry name" value="DELTA-1-PYRROLINE-5-CARBOXYLATE SYNTHASE"/>
    <property type="match status" value="1"/>
</dbReference>
<accession>A0A7D5IP26</accession>
<name>A0A7D5IP26_9MICO</name>
<evidence type="ECO:0000256" key="4">
    <source>
        <dbReference type="ARBA" id="ARBA00022857"/>
    </source>
</evidence>
<gene>
    <name evidence="7" type="primary">proA</name>
    <name evidence="9" type="ORF">HW566_00740</name>
</gene>
<dbReference type="GO" id="GO:0050661">
    <property type="term" value="F:NADP binding"/>
    <property type="evidence" value="ECO:0007669"/>
    <property type="project" value="InterPro"/>
</dbReference>
<dbReference type="InterPro" id="IPR012134">
    <property type="entry name" value="Glu-5-SA_DH"/>
</dbReference>
<dbReference type="EMBL" id="CP058316">
    <property type="protein sequence ID" value="QLD10441.1"/>
    <property type="molecule type" value="Genomic_DNA"/>
</dbReference>
<dbReference type="PIRSF" id="PIRSF000151">
    <property type="entry name" value="GPR"/>
    <property type="match status" value="1"/>
</dbReference>
<dbReference type="InterPro" id="IPR016163">
    <property type="entry name" value="Ald_DH_C"/>
</dbReference>
<comment type="subcellular location">
    <subcellularLocation>
        <location evidence="7">Cytoplasm</location>
    </subcellularLocation>
</comment>
<keyword evidence="5 7" id="KW-0560">Oxidoreductase</keyword>
<dbReference type="NCBIfam" id="TIGR00407">
    <property type="entry name" value="proA"/>
    <property type="match status" value="1"/>
</dbReference>
<keyword evidence="2 7" id="KW-0028">Amino-acid biosynthesis</keyword>
<dbReference type="InterPro" id="IPR000965">
    <property type="entry name" value="GPR_dom"/>
</dbReference>
<comment type="similarity">
    <text evidence="7">Belongs to the gamma-glutamyl phosphate reductase family.</text>
</comment>
<reference evidence="9 10" key="1">
    <citation type="submission" date="2020-06" db="EMBL/GenBank/DDBJ databases">
        <authorList>
            <person name="Jo H."/>
        </authorList>
    </citation>
    <scope>NUCLEOTIDE SEQUENCE [LARGE SCALE GENOMIC DNA]</scope>
    <source>
        <strain evidence="9 10">I46</strain>
    </source>
</reference>
<proteinExistence type="inferred from homology"/>
<dbReference type="RefSeq" id="WP_178009543.1">
    <property type="nucleotide sequence ID" value="NZ_CP058316.1"/>
</dbReference>
<dbReference type="GO" id="GO:0005737">
    <property type="term" value="C:cytoplasm"/>
    <property type="evidence" value="ECO:0007669"/>
    <property type="project" value="UniProtKB-SubCell"/>
</dbReference>
<comment type="catalytic activity">
    <reaction evidence="6 7">
        <text>L-glutamate 5-semialdehyde + phosphate + NADP(+) = L-glutamyl 5-phosphate + NADPH + H(+)</text>
        <dbReference type="Rhea" id="RHEA:19541"/>
        <dbReference type="ChEBI" id="CHEBI:15378"/>
        <dbReference type="ChEBI" id="CHEBI:43474"/>
        <dbReference type="ChEBI" id="CHEBI:57783"/>
        <dbReference type="ChEBI" id="CHEBI:58066"/>
        <dbReference type="ChEBI" id="CHEBI:58274"/>
        <dbReference type="ChEBI" id="CHEBI:58349"/>
        <dbReference type="EC" id="1.2.1.41"/>
    </reaction>
</comment>
<dbReference type="Pfam" id="PF00171">
    <property type="entry name" value="Aldedh"/>
    <property type="match status" value="1"/>
</dbReference>
<dbReference type="InterPro" id="IPR016162">
    <property type="entry name" value="Ald_DH_N"/>
</dbReference>
<protein>
    <recommendedName>
        <fullName evidence="7">Gamma-glutamyl phosphate reductase</fullName>
        <shortName evidence="7">GPR</shortName>
        <ecNumber evidence="7">1.2.1.41</ecNumber>
    </recommendedName>
    <alternativeName>
        <fullName evidence="7">Glutamate-5-semialdehyde dehydrogenase</fullName>
    </alternativeName>
    <alternativeName>
        <fullName evidence="7">Glutamyl-gamma-semialdehyde dehydrogenase</fullName>
        <shortName evidence="7">GSA dehydrogenase</shortName>
    </alternativeName>
</protein>
<dbReference type="InterPro" id="IPR016161">
    <property type="entry name" value="Ald_DH/histidinol_DH"/>
</dbReference>
<dbReference type="SUPFAM" id="SSF53720">
    <property type="entry name" value="ALDH-like"/>
    <property type="match status" value="1"/>
</dbReference>
<keyword evidence="4 7" id="KW-0521">NADP</keyword>
<evidence type="ECO:0000256" key="3">
    <source>
        <dbReference type="ARBA" id="ARBA00022650"/>
    </source>
</evidence>
<dbReference type="AlphaFoldDB" id="A0A7D5IP26"/>
<dbReference type="PANTHER" id="PTHR11063">
    <property type="entry name" value="GLUTAMATE SEMIALDEHYDE DEHYDROGENASE"/>
    <property type="match status" value="1"/>
</dbReference>
<dbReference type="InterPro" id="IPR015590">
    <property type="entry name" value="Aldehyde_DH_dom"/>
</dbReference>
<dbReference type="NCBIfam" id="NF001221">
    <property type="entry name" value="PRK00197.1"/>
    <property type="match status" value="1"/>
</dbReference>
<feature type="domain" description="Aldehyde dehydrogenase" evidence="8">
    <location>
        <begin position="6"/>
        <end position="287"/>
    </location>
</feature>
<evidence type="ECO:0000313" key="9">
    <source>
        <dbReference type="EMBL" id="QLD10441.1"/>
    </source>
</evidence>
<comment type="pathway">
    <text evidence="1 7">Amino-acid biosynthesis; L-proline biosynthesis; L-glutamate 5-semialdehyde from L-glutamate: step 2/2.</text>
</comment>
<dbReference type="GO" id="GO:0004350">
    <property type="term" value="F:glutamate-5-semialdehyde dehydrogenase activity"/>
    <property type="evidence" value="ECO:0007669"/>
    <property type="project" value="UniProtKB-UniRule"/>
</dbReference>
<dbReference type="GO" id="GO:0055129">
    <property type="term" value="P:L-proline biosynthetic process"/>
    <property type="evidence" value="ECO:0007669"/>
    <property type="project" value="UniProtKB-UniRule"/>
</dbReference>
<evidence type="ECO:0000256" key="2">
    <source>
        <dbReference type="ARBA" id="ARBA00022605"/>
    </source>
</evidence>
<dbReference type="InterPro" id="IPR020593">
    <property type="entry name" value="G-glutamylP_reductase_CS"/>
</dbReference>
<keyword evidence="7" id="KW-0963">Cytoplasm</keyword>
<evidence type="ECO:0000313" key="10">
    <source>
        <dbReference type="Proteomes" id="UP000509638"/>
    </source>
</evidence>
<dbReference type="Proteomes" id="UP000509638">
    <property type="component" value="Chromosome"/>
</dbReference>
<dbReference type="Gene3D" id="3.40.309.10">
    <property type="entry name" value="Aldehyde Dehydrogenase, Chain A, domain 2"/>
    <property type="match status" value="1"/>
</dbReference>
<dbReference type="EC" id="1.2.1.41" evidence="7"/>
<dbReference type="CDD" id="cd07079">
    <property type="entry name" value="ALDH_F18-19_ProA-GPR"/>
    <property type="match status" value="1"/>
</dbReference>
<sequence>MTTAVASDVADRLRSAKRAARTIGLLDDAAKTRLLHGISDELLRQTPTIVAANAEDLARGDAEGITAGLRDRLLLDAHRVSALADAVRDVAELPDPVGHVLDERELPNGVRLQKVTVPFGVVASIYEARPNVTVDIAALALRSGNAVALRGGSAAAATNAALIAAMRTALDAAGVDADGIQTVDDLGRDGARALMRARGLVDVLVPRGSAQLIETVVMESTVPVIETGAGVVHIVLDATAPLDWARDIVVNAKVQRPSVCNSVETVLVVREAAERLVPPVSEALSAAGVTIHGDDEVRRLFAQAEVATEDDWATEHMSLDISMRVVDDLDEALDHIRQYSTMHTESIVTTDEANAERFLAEVDAAVVMSNASTRFTDGGEFGFGAEVGISTQKLHARGPMGLPELTSTKWLARGAGQTRS</sequence>